<accession>A0A5C4LSU8</accession>
<dbReference type="InterPro" id="IPR017080">
    <property type="entry name" value="UCP036990_CBS_BON"/>
</dbReference>
<evidence type="ECO:0000256" key="2">
    <source>
        <dbReference type="PROSITE-ProRule" id="PRU00703"/>
    </source>
</evidence>
<dbReference type="Gene3D" id="3.10.580.10">
    <property type="entry name" value="CBS-domain"/>
    <property type="match status" value="1"/>
</dbReference>
<keyword evidence="6" id="KW-1185">Reference proteome</keyword>
<dbReference type="InterPro" id="IPR051257">
    <property type="entry name" value="Diverse_CBS-Domain"/>
</dbReference>
<dbReference type="InterPro" id="IPR000644">
    <property type="entry name" value="CBS_dom"/>
</dbReference>
<dbReference type="OrthoDB" id="3672399at2"/>
<dbReference type="PIRSF" id="PIRSF036990">
    <property type="entry name" value="UCP036990_CBS_BON"/>
    <property type="match status" value="1"/>
</dbReference>
<name>A0A5C4LSU8_9PSEU</name>
<dbReference type="PANTHER" id="PTHR43080:SF29">
    <property type="entry name" value="OS02G0818000 PROTEIN"/>
    <property type="match status" value="1"/>
</dbReference>
<dbReference type="SUPFAM" id="SSF54631">
    <property type="entry name" value="CBS-domain pair"/>
    <property type="match status" value="1"/>
</dbReference>
<keyword evidence="1 2" id="KW-0129">CBS domain</keyword>
<evidence type="ECO:0000259" key="3">
    <source>
        <dbReference type="PROSITE" id="PS50914"/>
    </source>
</evidence>
<dbReference type="PANTHER" id="PTHR43080">
    <property type="entry name" value="CBS DOMAIN-CONTAINING PROTEIN CBSX3, MITOCHONDRIAL"/>
    <property type="match status" value="1"/>
</dbReference>
<comment type="caution">
    <text evidence="5">The sequence shown here is derived from an EMBL/GenBank/DDBJ whole genome shotgun (WGS) entry which is preliminary data.</text>
</comment>
<dbReference type="Pfam" id="PF00571">
    <property type="entry name" value="CBS"/>
    <property type="match status" value="2"/>
</dbReference>
<dbReference type="CDD" id="cd04586">
    <property type="entry name" value="CBS_pair_BON_assoc"/>
    <property type="match status" value="1"/>
</dbReference>
<gene>
    <name evidence="5" type="ORF">FG385_31520</name>
</gene>
<dbReference type="AlphaFoldDB" id="A0A5C4LSU8"/>
<dbReference type="PROSITE" id="PS51371">
    <property type="entry name" value="CBS"/>
    <property type="match status" value="2"/>
</dbReference>
<evidence type="ECO:0000313" key="6">
    <source>
        <dbReference type="Proteomes" id="UP000305546"/>
    </source>
</evidence>
<proteinExistence type="predicted"/>
<evidence type="ECO:0000313" key="5">
    <source>
        <dbReference type="EMBL" id="TNC20061.1"/>
    </source>
</evidence>
<dbReference type="InterPro" id="IPR046342">
    <property type="entry name" value="CBS_dom_sf"/>
</dbReference>
<dbReference type="RefSeq" id="WP_139100457.1">
    <property type="nucleotide sequence ID" value="NZ_VDFW01000046.1"/>
</dbReference>
<organism evidence="5 6">
    <name type="scientific">Amycolatopsis alkalitolerans</name>
    <dbReference type="NCBI Taxonomy" id="2547244"/>
    <lineage>
        <taxon>Bacteria</taxon>
        <taxon>Bacillati</taxon>
        <taxon>Actinomycetota</taxon>
        <taxon>Actinomycetes</taxon>
        <taxon>Pseudonocardiales</taxon>
        <taxon>Pseudonocardiaceae</taxon>
        <taxon>Amycolatopsis</taxon>
    </lineage>
</organism>
<reference evidence="5 6" key="1">
    <citation type="submission" date="2019-06" db="EMBL/GenBank/DDBJ databases">
        <title>Amycolatopsis alkalitolerans sp. nov., isolated from Gastrodia elata Blume.</title>
        <authorList>
            <person name="Narsing Rao M.P."/>
            <person name="Li W.J."/>
        </authorList>
    </citation>
    <scope>NUCLEOTIDE SEQUENCE [LARGE SCALE GENOMIC DNA]</scope>
    <source>
        <strain evidence="5 6">SYSUP0005</strain>
    </source>
</reference>
<sequence>MKPSNVDAAHTVATVMTGDVAAVRRATPVKEIVALMSRRAVSGVPVLDGDRHVLGVVSEADLLPKESDHRTDPPRWWQRGLRSKVNARTAGQLMTAPAITVEDSCGLAAAARLLRRHAIRRLPVVDKRGRLVGIVSRRDLLTVFLRNDTEIAAEVNQRILTSGMLADRTEHPADVLDGVAILRGRLARKSMLPTAISLARDTDGVLNVISHLTYALDDGR</sequence>
<dbReference type="PROSITE" id="PS50914">
    <property type="entry name" value="BON"/>
    <property type="match status" value="1"/>
</dbReference>
<evidence type="ECO:0000256" key="1">
    <source>
        <dbReference type="ARBA" id="ARBA00023122"/>
    </source>
</evidence>
<feature type="domain" description="CBS" evidence="4">
    <location>
        <begin position="94"/>
        <end position="150"/>
    </location>
</feature>
<dbReference type="Proteomes" id="UP000305546">
    <property type="component" value="Unassembled WGS sequence"/>
</dbReference>
<dbReference type="InterPro" id="IPR007055">
    <property type="entry name" value="BON_dom"/>
</dbReference>
<feature type="domain" description="BON" evidence="3">
    <location>
        <begin position="147"/>
        <end position="216"/>
    </location>
</feature>
<protein>
    <submittedName>
        <fullName evidence="5">CBS domain-containing protein</fullName>
    </submittedName>
</protein>
<feature type="domain" description="CBS" evidence="4">
    <location>
        <begin position="16"/>
        <end position="73"/>
    </location>
</feature>
<evidence type="ECO:0000259" key="4">
    <source>
        <dbReference type="PROSITE" id="PS51371"/>
    </source>
</evidence>
<dbReference type="SMART" id="SM00116">
    <property type="entry name" value="CBS"/>
    <property type="match status" value="2"/>
</dbReference>
<dbReference type="Pfam" id="PF04972">
    <property type="entry name" value="BON"/>
    <property type="match status" value="1"/>
</dbReference>
<dbReference type="EMBL" id="VDFW01000046">
    <property type="protein sequence ID" value="TNC20061.1"/>
    <property type="molecule type" value="Genomic_DNA"/>
</dbReference>